<dbReference type="PANTHER" id="PTHR33321">
    <property type="match status" value="1"/>
</dbReference>
<dbReference type="OrthoDB" id="211588at2"/>
<dbReference type="Proteomes" id="UP000182248">
    <property type="component" value="Unassembled WGS sequence"/>
</dbReference>
<name>A0A1K1RYU5_9FLAO</name>
<dbReference type="STRING" id="1150368.SAMN02927921_04179"/>
<accession>A0A1K1RYU5</accession>
<dbReference type="AlphaFoldDB" id="A0A1K1RYU5"/>
<reference evidence="1 2" key="1">
    <citation type="submission" date="2016-11" db="EMBL/GenBank/DDBJ databases">
        <authorList>
            <person name="Jaros S."/>
            <person name="Januszkiewicz K."/>
            <person name="Wedrychowicz H."/>
        </authorList>
    </citation>
    <scope>NUCLEOTIDE SEQUENCE [LARGE SCALE GENOMIC DNA]</scope>
    <source>
        <strain evidence="1 2">CGMCC 1.12145</strain>
    </source>
</reference>
<dbReference type="Gene3D" id="2.60.120.260">
    <property type="entry name" value="Galactose-binding domain-like"/>
    <property type="match status" value="1"/>
</dbReference>
<dbReference type="Pfam" id="PF04450">
    <property type="entry name" value="BSP"/>
    <property type="match status" value="1"/>
</dbReference>
<proteinExistence type="predicted"/>
<keyword evidence="2" id="KW-1185">Reference proteome</keyword>
<dbReference type="SUPFAM" id="SSF49785">
    <property type="entry name" value="Galactose-binding domain-like"/>
    <property type="match status" value="1"/>
</dbReference>
<protein>
    <submittedName>
        <fullName evidence="1">Peptidase</fullName>
    </submittedName>
</protein>
<sequence>MLIFDSINLKNPNLMKTLRMYLIRAFFVSGVLAGCAKADPDEPGNPDHPGSVLQETDVTDQAVMQVSLENDLGENSAEGSPKLIDNDTLTKFLVQDIGSGLTVTFEYPEPVQVAAYEITSGNDADYRDPLIWTFSGSDDGQNWATLDEQAYEAFANRYQTRRYSYINPTGYTYYRWHITRLYGGSEMFQASEFRLFSIPESEQVISPFSETDTLQQGDLTLLFVNKSEGFPVSLKEDMIGTFFTNYPLLMQDFNPDAQKTVAFRIEPSYNGVAYVFGGFATYGTSYITNNPQDTDVVTHEIMHLVQSYGGNSPSWISEGIADYVRYVYGLNNQAANWSLPAYSPNHHYTDAYRVTARFFAWLENRYEGIIRELDSQLRAAPYQDTFWQNYTGKTVDVLWQDYSQDPDL</sequence>
<dbReference type="PANTHER" id="PTHR33321:SF12">
    <property type="entry name" value="PLANT BASIC SECRETORY PROTEIN (BSP) FAMILY PROTEIN"/>
    <property type="match status" value="1"/>
</dbReference>
<dbReference type="InterPro" id="IPR007541">
    <property type="entry name" value="Uncharacterised_BSP"/>
</dbReference>
<evidence type="ECO:0000313" key="1">
    <source>
        <dbReference type="EMBL" id="SFW76967.1"/>
    </source>
</evidence>
<evidence type="ECO:0000313" key="2">
    <source>
        <dbReference type="Proteomes" id="UP000182248"/>
    </source>
</evidence>
<gene>
    <name evidence="1" type="ORF">SAMN02927921_04179</name>
</gene>
<organism evidence="1 2">
    <name type="scientific">Sinomicrobium oceani</name>
    <dbReference type="NCBI Taxonomy" id="1150368"/>
    <lineage>
        <taxon>Bacteria</taxon>
        <taxon>Pseudomonadati</taxon>
        <taxon>Bacteroidota</taxon>
        <taxon>Flavobacteriia</taxon>
        <taxon>Flavobacteriales</taxon>
        <taxon>Flavobacteriaceae</taxon>
        <taxon>Sinomicrobium</taxon>
    </lineage>
</organism>
<dbReference type="InterPro" id="IPR008979">
    <property type="entry name" value="Galactose-bd-like_sf"/>
</dbReference>
<dbReference type="EMBL" id="FPJE01000041">
    <property type="protein sequence ID" value="SFW76967.1"/>
    <property type="molecule type" value="Genomic_DNA"/>
</dbReference>